<reference evidence="3" key="1">
    <citation type="journal article" date="2015" name="Nat. Genet.">
        <title>The genome and transcriptome of the zoonotic hookworm Ancylostoma ceylanicum identify infection-specific gene families.</title>
        <authorList>
            <person name="Schwarz E.M."/>
            <person name="Hu Y."/>
            <person name="Antoshechkin I."/>
            <person name="Miller M.M."/>
            <person name="Sternberg P.W."/>
            <person name="Aroian R.V."/>
        </authorList>
    </citation>
    <scope>NUCLEOTIDE SEQUENCE</scope>
    <source>
        <strain evidence="3">HY135</strain>
    </source>
</reference>
<organism evidence="2 3">
    <name type="scientific">Ancylostoma ceylanicum</name>
    <dbReference type="NCBI Taxonomy" id="53326"/>
    <lineage>
        <taxon>Eukaryota</taxon>
        <taxon>Metazoa</taxon>
        <taxon>Ecdysozoa</taxon>
        <taxon>Nematoda</taxon>
        <taxon>Chromadorea</taxon>
        <taxon>Rhabditida</taxon>
        <taxon>Rhabditina</taxon>
        <taxon>Rhabditomorpha</taxon>
        <taxon>Strongyloidea</taxon>
        <taxon>Ancylostomatidae</taxon>
        <taxon>Ancylostomatinae</taxon>
        <taxon>Ancylostoma</taxon>
    </lineage>
</organism>
<proteinExistence type="predicted"/>
<feature type="transmembrane region" description="Helical" evidence="1">
    <location>
        <begin position="126"/>
        <end position="150"/>
    </location>
</feature>
<name>A0A016S249_9BILA</name>
<keyword evidence="1" id="KW-1133">Transmembrane helix</keyword>
<dbReference type="AlphaFoldDB" id="A0A016S249"/>
<dbReference type="Proteomes" id="UP000024635">
    <property type="component" value="Unassembled WGS sequence"/>
</dbReference>
<feature type="transmembrane region" description="Helical" evidence="1">
    <location>
        <begin position="250"/>
        <end position="271"/>
    </location>
</feature>
<feature type="transmembrane region" description="Helical" evidence="1">
    <location>
        <begin position="291"/>
        <end position="311"/>
    </location>
</feature>
<accession>A0A016S249</accession>
<sequence>MLTEQDRLRALFANYTLDEPAWIFTQLALGVLCVLSARGGTLMRALTLSLAATTLMPSVFYLWIDYRWLASSRLSFGVTASTSLWQAAGIVISLCNVGVVLATLLQLLSMHSTWKTVAVDGKTKGFLVLIATLFLVLACTSISLDLYTIWERLFYRLFHGAEQKTPFLTATTAIFAIAASNSKFFPVALPACVCLSLYSLNSTIFQLISYLYLSSNGYFGDQLCELFFPGAARCFVSATKREAAIHFIQVLLDFFVLILSSIMCIVAIRISVMVKAPESNGNRKLESSIRWLGVLMALCGLTVLVQAVAFFRTSSSDLHPMAVVYMALYHMALAVGLIVFPLYQILCSEKLALHPISQTTLLIISIVRFVEILTLLDYRGTGDDLSFAWKVHQTADFIALSGHFVTALLVIRLMGNDVAYVNVDELSFNNPLTLEENGDYLQLRPQEES</sequence>
<keyword evidence="1" id="KW-0472">Membrane</keyword>
<feature type="transmembrane region" description="Helical" evidence="1">
    <location>
        <begin position="187"/>
        <end position="213"/>
    </location>
</feature>
<keyword evidence="3" id="KW-1185">Reference proteome</keyword>
<dbReference type="OrthoDB" id="5851048at2759"/>
<gene>
    <name evidence="2" type="primary">Acey_s0317.g2325</name>
    <name evidence="2" type="synonym">Acey-C14A4.12</name>
    <name evidence="2" type="ORF">Y032_0317g2325</name>
</gene>
<evidence type="ECO:0000313" key="2">
    <source>
        <dbReference type="EMBL" id="EYB84407.1"/>
    </source>
</evidence>
<feature type="transmembrane region" description="Helical" evidence="1">
    <location>
        <begin position="84"/>
        <end position="105"/>
    </location>
</feature>
<evidence type="ECO:0000256" key="1">
    <source>
        <dbReference type="SAM" id="Phobius"/>
    </source>
</evidence>
<comment type="caution">
    <text evidence="2">The sequence shown here is derived from an EMBL/GenBank/DDBJ whole genome shotgun (WGS) entry which is preliminary data.</text>
</comment>
<feature type="transmembrane region" description="Helical" evidence="1">
    <location>
        <begin position="20"/>
        <end position="38"/>
    </location>
</feature>
<dbReference type="EMBL" id="JARK01001653">
    <property type="protein sequence ID" value="EYB84407.1"/>
    <property type="molecule type" value="Genomic_DNA"/>
</dbReference>
<feature type="transmembrane region" description="Helical" evidence="1">
    <location>
        <begin position="45"/>
        <end position="64"/>
    </location>
</feature>
<feature type="transmembrane region" description="Helical" evidence="1">
    <location>
        <begin position="323"/>
        <end position="343"/>
    </location>
</feature>
<protein>
    <submittedName>
        <fullName evidence="2">Uncharacterized protein</fullName>
    </submittedName>
</protein>
<evidence type="ECO:0000313" key="3">
    <source>
        <dbReference type="Proteomes" id="UP000024635"/>
    </source>
</evidence>
<keyword evidence="1" id="KW-0812">Transmembrane</keyword>